<comment type="cofactor">
    <cofactor evidence="10">
        <name>[2Fe-2S] cluster</name>
        <dbReference type="ChEBI" id="CHEBI:190135"/>
    </cofactor>
</comment>
<evidence type="ECO:0000256" key="4">
    <source>
        <dbReference type="ARBA" id="ARBA00022714"/>
    </source>
</evidence>
<dbReference type="CDD" id="cd06218">
    <property type="entry name" value="DHOD_e_trans"/>
    <property type="match status" value="1"/>
</dbReference>
<keyword evidence="3" id="KW-0285">Flavoprotein</keyword>
<accession>A0ABS7MKY9</accession>
<gene>
    <name evidence="12" type="ORF">K6V98_06310</name>
</gene>
<dbReference type="PROSITE" id="PS00197">
    <property type="entry name" value="2FE2S_FER_1"/>
    <property type="match status" value="1"/>
</dbReference>
<comment type="caution">
    <text evidence="12">The sequence shown here is derived from an EMBL/GenBank/DDBJ whole genome shotgun (WGS) entry which is preliminary data.</text>
</comment>
<evidence type="ECO:0000256" key="10">
    <source>
        <dbReference type="ARBA" id="ARBA00034078"/>
    </source>
</evidence>
<keyword evidence="5" id="KW-0479">Metal-binding</keyword>
<reference evidence="12 13" key="1">
    <citation type="submission" date="2021-08" db="EMBL/GenBank/DDBJ databases">
        <title>Collinsella faecalis sp. nov. isolated from swine faeces.</title>
        <authorList>
            <person name="Oh B.S."/>
            <person name="Lee J.H."/>
        </authorList>
    </citation>
    <scope>NUCLEOTIDE SEQUENCE [LARGE SCALE GENOMIC DNA]</scope>
    <source>
        <strain evidence="12 13">AGMB00827</strain>
    </source>
</reference>
<dbReference type="EMBL" id="JAIMFO010000007">
    <property type="protein sequence ID" value="MBY4797957.1"/>
    <property type="molecule type" value="Genomic_DNA"/>
</dbReference>
<feature type="domain" description="FAD-binding FR-type" evidence="11">
    <location>
        <begin position="2"/>
        <end position="107"/>
    </location>
</feature>
<evidence type="ECO:0000256" key="8">
    <source>
        <dbReference type="ARBA" id="ARBA00023004"/>
    </source>
</evidence>
<dbReference type="PANTHER" id="PTHR43513">
    <property type="entry name" value="DIHYDROOROTATE DEHYDROGENASE B (NAD(+)), ELECTRON TRANSFER SUBUNIT"/>
    <property type="match status" value="1"/>
</dbReference>
<evidence type="ECO:0000259" key="11">
    <source>
        <dbReference type="PROSITE" id="PS51384"/>
    </source>
</evidence>
<keyword evidence="6" id="KW-0274">FAD</keyword>
<dbReference type="InterPro" id="IPR012165">
    <property type="entry name" value="Cyt_c3_hydrogenase_gsu"/>
</dbReference>
<dbReference type="SUPFAM" id="SSF52343">
    <property type="entry name" value="Ferredoxin reductase-like, C-terminal NADP-linked domain"/>
    <property type="match status" value="1"/>
</dbReference>
<keyword evidence="13" id="KW-1185">Reference proteome</keyword>
<dbReference type="Gene3D" id="2.40.30.10">
    <property type="entry name" value="Translation factors"/>
    <property type="match status" value="1"/>
</dbReference>
<dbReference type="InterPro" id="IPR019480">
    <property type="entry name" value="Dihydroorotate_DH_Fe-S-bd"/>
</dbReference>
<dbReference type="Pfam" id="PF10418">
    <property type="entry name" value="DHODB_Fe-S_bind"/>
    <property type="match status" value="1"/>
</dbReference>
<dbReference type="InterPro" id="IPR017927">
    <property type="entry name" value="FAD-bd_FR_type"/>
</dbReference>
<protein>
    <submittedName>
        <fullName evidence="12">Dihydroorotate dehydrogenase electron transfer subunit</fullName>
    </submittedName>
</protein>
<dbReference type="Gene3D" id="3.40.50.80">
    <property type="entry name" value="Nucleotide-binding domain of ferredoxin-NADP reductase (FNR) module"/>
    <property type="match status" value="1"/>
</dbReference>
<evidence type="ECO:0000256" key="3">
    <source>
        <dbReference type="ARBA" id="ARBA00022630"/>
    </source>
</evidence>
<evidence type="ECO:0000256" key="1">
    <source>
        <dbReference type="ARBA" id="ARBA00006422"/>
    </source>
</evidence>
<evidence type="ECO:0000313" key="12">
    <source>
        <dbReference type="EMBL" id="MBY4797957.1"/>
    </source>
</evidence>
<dbReference type="InterPro" id="IPR037117">
    <property type="entry name" value="Dihydroorotate_DH_ele_sf"/>
</dbReference>
<evidence type="ECO:0000313" key="13">
    <source>
        <dbReference type="Proteomes" id="UP000700908"/>
    </source>
</evidence>
<name>A0ABS7MKY9_9ACTN</name>
<comment type="similarity">
    <text evidence="1">Belongs to the PyrK family.</text>
</comment>
<dbReference type="InterPro" id="IPR050353">
    <property type="entry name" value="PyrK_electron_transfer"/>
</dbReference>
<keyword evidence="4" id="KW-0001">2Fe-2S</keyword>
<keyword evidence="8" id="KW-0408">Iron</keyword>
<dbReference type="SUPFAM" id="SSF63380">
    <property type="entry name" value="Riboflavin synthase domain-like"/>
    <property type="match status" value="1"/>
</dbReference>
<dbReference type="InterPro" id="IPR039261">
    <property type="entry name" value="FNR_nucleotide-bd"/>
</dbReference>
<sequence>MPTPSPARVHEFTVVTNKAVGENIFSLTIKAPRLAAMLHPGQFMNLQVPGNAMSLLRIPLSYAAADPEAGTVELWYAVVGEGTQRLSEMRPHATSSILGPGGHGWSVPEDANACPRALLVGGGIGIPPIVCLARALSERGISFDVCLGATTASKLVGAAEIEALSGCGELHLCTDDGSLGSRAFCTDPAALLLSGKRYAYVATCGPSPMMQKVAEASERAGVYCEASLERMMSCGFGACATCAVETSDGMKGACMAGPVFDASKVVSW</sequence>
<organism evidence="12 13">
    <name type="scientific">Collinsella ureilytica</name>
    <dbReference type="NCBI Taxonomy" id="2869515"/>
    <lineage>
        <taxon>Bacteria</taxon>
        <taxon>Bacillati</taxon>
        <taxon>Actinomycetota</taxon>
        <taxon>Coriobacteriia</taxon>
        <taxon>Coriobacteriales</taxon>
        <taxon>Coriobacteriaceae</taxon>
        <taxon>Collinsella</taxon>
    </lineage>
</organism>
<evidence type="ECO:0000256" key="2">
    <source>
        <dbReference type="ARBA" id="ARBA00022448"/>
    </source>
</evidence>
<keyword evidence="7" id="KW-0249">Electron transport</keyword>
<dbReference type="PRINTS" id="PR00410">
    <property type="entry name" value="PHEHYDRXLASE"/>
</dbReference>
<keyword evidence="9" id="KW-0411">Iron-sulfur</keyword>
<dbReference type="PIRSF" id="PIRSF006816">
    <property type="entry name" value="Cyc3_hyd_g"/>
    <property type="match status" value="1"/>
</dbReference>
<dbReference type="Proteomes" id="UP000700908">
    <property type="component" value="Unassembled WGS sequence"/>
</dbReference>
<dbReference type="PROSITE" id="PS51384">
    <property type="entry name" value="FAD_FR"/>
    <property type="match status" value="1"/>
</dbReference>
<keyword evidence="2" id="KW-0813">Transport</keyword>
<evidence type="ECO:0000256" key="7">
    <source>
        <dbReference type="ARBA" id="ARBA00022982"/>
    </source>
</evidence>
<dbReference type="InterPro" id="IPR006058">
    <property type="entry name" value="2Fe2S_fd_BS"/>
</dbReference>
<dbReference type="Gene3D" id="2.10.240.10">
    <property type="entry name" value="Dihydroorotate dehydrogenase, electron transfer subunit"/>
    <property type="match status" value="1"/>
</dbReference>
<dbReference type="PANTHER" id="PTHR43513:SF3">
    <property type="entry name" value="DIHYDROOROTATE DEHYDROGENASE B (NAD(+)), ELECTRON TRANSFER SUBUNIT-RELATED"/>
    <property type="match status" value="1"/>
</dbReference>
<dbReference type="InterPro" id="IPR017938">
    <property type="entry name" value="Riboflavin_synthase-like_b-brl"/>
</dbReference>
<evidence type="ECO:0000256" key="6">
    <source>
        <dbReference type="ARBA" id="ARBA00022827"/>
    </source>
</evidence>
<evidence type="ECO:0000256" key="5">
    <source>
        <dbReference type="ARBA" id="ARBA00022723"/>
    </source>
</evidence>
<dbReference type="RefSeq" id="WP_222199679.1">
    <property type="nucleotide sequence ID" value="NZ_JAIMFO010000007.1"/>
</dbReference>
<proteinExistence type="inferred from homology"/>
<evidence type="ECO:0000256" key="9">
    <source>
        <dbReference type="ARBA" id="ARBA00023014"/>
    </source>
</evidence>